<protein>
    <submittedName>
        <fullName evidence="1">Serine threonine- kinase endoribonuclease IRE1-like</fullName>
    </submittedName>
</protein>
<dbReference type="InterPro" id="IPR010513">
    <property type="entry name" value="KEN_dom"/>
</dbReference>
<sequence length="509" mass="59104">MYKQHTALKRELLLGRTRSEQKKAKKLKPQDEKTGRTAASRPIYWKQVSVKHREKFKQLLKVWESDPESITMVNDNVVCFAEEFAIGWGSRSTEVYICLGTDGIERAIKRLPKHLCKKFLKNERDILNSPNAVKSPRIVNYCSYDDTSNPDFGYLIVSLCEQNLEEFIKEEVERITESCAREMIRQVLEGLKALHAKEPRILHRDLKPTNILVDVKGNLLLSDFGIAYKFPKQGATTYLTSDEGETHGWVPQECIDWVGLYSDKIRKPSDAPIHFRWKEKSDIQVAGMVAFYIVTKGKHPFGPRIDQLKNLHDDNPVGLSKLSDHVVEDLLSQMLGRDLDERPYVEQALKHPFFLSFEEQMKFVQAVVNEPKFINYASEHRISLLPTDWKRVFGHEDLNTLCRGGHRSPSEYNGSRYTDCLRLIGNTCQHPDGKLRQLKKKTPATSSLEHYFLQLFPTLPLVLHQIIREDPKWKTLPALKEFFPVIDRRKRPIQTKAYTMYQIREFHNV</sequence>
<dbReference type="PANTHER" id="PTHR13954:SF28">
    <property type="match status" value="1"/>
</dbReference>
<dbReference type="InterPro" id="IPR008271">
    <property type="entry name" value="Ser/Thr_kinase_AS"/>
</dbReference>
<dbReference type="GO" id="GO:0006397">
    <property type="term" value="P:mRNA processing"/>
    <property type="evidence" value="ECO:0007669"/>
    <property type="project" value="InterPro"/>
</dbReference>
<gene>
    <name evidence="1" type="ORF">PACLA_8A063974</name>
</gene>
<dbReference type="PROSITE" id="PS51392">
    <property type="entry name" value="KEN"/>
    <property type="match status" value="1"/>
</dbReference>
<dbReference type="InterPro" id="IPR038357">
    <property type="entry name" value="KEN_sf"/>
</dbReference>
<dbReference type="InterPro" id="IPR045133">
    <property type="entry name" value="IRE1/2-like"/>
</dbReference>
<evidence type="ECO:0000313" key="1">
    <source>
        <dbReference type="EMBL" id="CAB3993584.1"/>
    </source>
</evidence>
<keyword evidence="1" id="KW-0808">Transferase</keyword>
<dbReference type="OrthoDB" id="6060579at2759"/>
<dbReference type="AlphaFoldDB" id="A0A7D9HYY0"/>
<dbReference type="GO" id="GO:0004674">
    <property type="term" value="F:protein serine/threonine kinase activity"/>
    <property type="evidence" value="ECO:0007669"/>
    <property type="project" value="InterPro"/>
</dbReference>
<dbReference type="SUPFAM" id="SSF56112">
    <property type="entry name" value="Protein kinase-like (PK-like)"/>
    <property type="match status" value="1"/>
</dbReference>
<dbReference type="InterPro" id="IPR011009">
    <property type="entry name" value="Kinase-like_dom_sf"/>
</dbReference>
<keyword evidence="1" id="KW-0418">Kinase</keyword>
<dbReference type="PROSITE" id="PS50011">
    <property type="entry name" value="PROTEIN_KINASE_DOM"/>
    <property type="match status" value="1"/>
</dbReference>
<keyword evidence="2" id="KW-1185">Reference proteome</keyword>
<dbReference type="Gene3D" id="1.20.1440.180">
    <property type="entry name" value="KEN domain"/>
    <property type="match status" value="1"/>
</dbReference>
<dbReference type="Pfam" id="PF06479">
    <property type="entry name" value="Ribonuc_2-5A"/>
    <property type="match status" value="1"/>
</dbReference>
<accession>A0A7D9HYY0</accession>
<dbReference type="GO" id="GO:0070059">
    <property type="term" value="P:intrinsic apoptotic signaling pathway in response to endoplasmic reticulum stress"/>
    <property type="evidence" value="ECO:0007669"/>
    <property type="project" value="TreeGrafter"/>
</dbReference>
<dbReference type="GO" id="GO:1990604">
    <property type="term" value="C:IRE1-TRAF2-ASK1 complex"/>
    <property type="evidence" value="ECO:0007669"/>
    <property type="project" value="TreeGrafter"/>
</dbReference>
<dbReference type="PROSITE" id="PS00108">
    <property type="entry name" value="PROTEIN_KINASE_ST"/>
    <property type="match status" value="1"/>
</dbReference>
<dbReference type="PANTHER" id="PTHR13954">
    <property type="entry name" value="IRE1-RELATED"/>
    <property type="match status" value="1"/>
</dbReference>
<dbReference type="Pfam" id="PF00069">
    <property type="entry name" value="Pkinase"/>
    <property type="match status" value="1"/>
</dbReference>
<reference evidence="1" key="1">
    <citation type="submission" date="2020-04" db="EMBL/GenBank/DDBJ databases">
        <authorList>
            <person name="Alioto T."/>
            <person name="Alioto T."/>
            <person name="Gomez Garrido J."/>
        </authorList>
    </citation>
    <scope>NUCLEOTIDE SEQUENCE</scope>
    <source>
        <strain evidence="1">A484AB</strain>
    </source>
</reference>
<dbReference type="GO" id="GO:0036498">
    <property type="term" value="P:IRE1-mediated unfolded protein response"/>
    <property type="evidence" value="ECO:0007669"/>
    <property type="project" value="TreeGrafter"/>
</dbReference>
<dbReference type="EMBL" id="CACRXK020002288">
    <property type="protein sequence ID" value="CAB3993584.1"/>
    <property type="molecule type" value="Genomic_DNA"/>
</dbReference>
<dbReference type="InterPro" id="IPR000719">
    <property type="entry name" value="Prot_kinase_dom"/>
</dbReference>
<comment type="caution">
    <text evidence="1">The sequence shown here is derived from an EMBL/GenBank/DDBJ whole genome shotgun (WGS) entry which is preliminary data.</text>
</comment>
<organism evidence="1 2">
    <name type="scientific">Paramuricea clavata</name>
    <name type="common">Red gorgonian</name>
    <name type="synonym">Violescent sea-whip</name>
    <dbReference type="NCBI Taxonomy" id="317549"/>
    <lineage>
        <taxon>Eukaryota</taxon>
        <taxon>Metazoa</taxon>
        <taxon>Cnidaria</taxon>
        <taxon>Anthozoa</taxon>
        <taxon>Octocorallia</taxon>
        <taxon>Malacalcyonacea</taxon>
        <taxon>Plexauridae</taxon>
        <taxon>Paramuricea</taxon>
    </lineage>
</organism>
<name>A0A7D9HYY0_PARCT</name>
<dbReference type="GO" id="GO:0005524">
    <property type="term" value="F:ATP binding"/>
    <property type="evidence" value="ECO:0007669"/>
    <property type="project" value="InterPro"/>
</dbReference>
<dbReference type="SMART" id="SM00220">
    <property type="entry name" value="S_TKc"/>
    <property type="match status" value="1"/>
</dbReference>
<dbReference type="Proteomes" id="UP001152795">
    <property type="component" value="Unassembled WGS sequence"/>
</dbReference>
<dbReference type="GO" id="GO:0051082">
    <property type="term" value="F:unfolded protein binding"/>
    <property type="evidence" value="ECO:0007669"/>
    <property type="project" value="TreeGrafter"/>
</dbReference>
<dbReference type="GO" id="GO:0004521">
    <property type="term" value="F:RNA endonuclease activity"/>
    <property type="evidence" value="ECO:0007669"/>
    <property type="project" value="InterPro"/>
</dbReference>
<evidence type="ECO:0000313" key="2">
    <source>
        <dbReference type="Proteomes" id="UP001152795"/>
    </source>
</evidence>
<proteinExistence type="predicted"/>
<dbReference type="Gene3D" id="1.10.510.10">
    <property type="entry name" value="Transferase(Phosphotransferase) domain 1"/>
    <property type="match status" value="2"/>
</dbReference>